<gene>
    <name evidence="3" type="ORF">PN838_16225</name>
</gene>
<keyword evidence="1" id="KW-1133">Transmembrane helix</keyword>
<dbReference type="Pfam" id="PF01757">
    <property type="entry name" value="Acyl_transf_3"/>
    <property type="match status" value="1"/>
</dbReference>
<evidence type="ECO:0000256" key="1">
    <source>
        <dbReference type="SAM" id="Phobius"/>
    </source>
</evidence>
<dbReference type="GO" id="GO:0016746">
    <property type="term" value="F:acyltransferase activity"/>
    <property type="evidence" value="ECO:0007669"/>
    <property type="project" value="UniProtKB-KW"/>
</dbReference>
<comment type="caution">
    <text evidence="3">The sequence shown here is derived from an EMBL/GenBank/DDBJ whole genome shotgun (WGS) entry which is preliminary data.</text>
</comment>
<accession>A0ABT5FGQ1</accession>
<dbReference type="RefSeq" id="WP_272181333.1">
    <property type="nucleotide sequence ID" value="NZ_JAQOMS010000002.1"/>
</dbReference>
<name>A0ABT5FGQ1_9GAMM</name>
<feature type="transmembrane region" description="Helical" evidence="1">
    <location>
        <begin position="77"/>
        <end position="97"/>
    </location>
</feature>
<feature type="transmembrane region" description="Helical" evidence="1">
    <location>
        <begin position="34"/>
        <end position="56"/>
    </location>
</feature>
<organism evidence="3 4">
    <name type="scientific">Psychrosphaera algicola</name>
    <dbReference type="NCBI Taxonomy" id="3023714"/>
    <lineage>
        <taxon>Bacteria</taxon>
        <taxon>Pseudomonadati</taxon>
        <taxon>Pseudomonadota</taxon>
        <taxon>Gammaproteobacteria</taxon>
        <taxon>Alteromonadales</taxon>
        <taxon>Pseudoalteromonadaceae</taxon>
        <taxon>Psychrosphaera</taxon>
    </lineage>
</organism>
<dbReference type="PANTHER" id="PTHR23028">
    <property type="entry name" value="ACETYLTRANSFERASE"/>
    <property type="match status" value="1"/>
</dbReference>
<evidence type="ECO:0000313" key="4">
    <source>
        <dbReference type="Proteomes" id="UP001528411"/>
    </source>
</evidence>
<keyword evidence="3" id="KW-0012">Acyltransferase</keyword>
<evidence type="ECO:0000313" key="3">
    <source>
        <dbReference type="EMBL" id="MDC2890030.1"/>
    </source>
</evidence>
<dbReference type="Proteomes" id="UP001528411">
    <property type="component" value="Unassembled WGS sequence"/>
</dbReference>
<keyword evidence="1" id="KW-0812">Transmembrane</keyword>
<dbReference type="InterPro" id="IPR002656">
    <property type="entry name" value="Acyl_transf_3_dom"/>
</dbReference>
<dbReference type="InterPro" id="IPR050879">
    <property type="entry name" value="Acyltransferase_3"/>
</dbReference>
<dbReference type="EMBL" id="JAQOMS010000002">
    <property type="protein sequence ID" value="MDC2890030.1"/>
    <property type="molecule type" value="Genomic_DNA"/>
</dbReference>
<keyword evidence="4" id="KW-1185">Reference proteome</keyword>
<keyword evidence="1" id="KW-0472">Membrane</keyword>
<reference evidence="3 4" key="1">
    <citation type="submission" date="2023-01" db="EMBL/GenBank/DDBJ databases">
        <title>Psychrosphaera sp. nov., isolated from marine algae.</title>
        <authorList>
            <person name="Bayburt H."/>
            <person name="Choi B.J."/>
            <person name="Kim J.M."/>
            <person name="Choi D.G."/>
            <person name="Jeon C.O."/>
        </authorList>
    </citation>
    <scope>NUCLEOTIDE SEQUENCE [LARGE SCALE GENOMIC DNA]</scope>
    <source>
        <strain evidence="3 4">G1-22</strain>
    </source>
</reference>
<protein>
    <submittedName>
        <fullName evidence="3">Acyltransferase</fullName>
    </submittedName>
</protein>
<evidence type="ECO:0000259" key="2">
    <source>
        <dbReference type="Pfam" id="PF01757"/>
    </source>
</evidence>
<proteinExistence type="predicted"/>
<feature type="domain" description="Acyltransferase 3" evidence="2">
    <location>
        <begin position="12"/>
        <end position="156"/>
    </location>
</feature>
<sequence length="162" mass="18683">MTKSKGNYYQHIDALRAIAVLVVIIFHIDHDYLPGGFVGVDIFFVISGYLISKQLFESIERQTFSLREFYVRRIKRILPAAFSVILITILLAQILFLPEDAIKTAQSGVWSAFSMSNFYFWKFLDTGYFASASYTTPLLHYWSLSVEEQFYLFSPCLPTFTA</sequence>
<dbReference type="PANTHER" id="PTHR23028:SF53">
    <property type="entry name" value="ACYL_TRANSF_3 DOMAIN-CONTAINING PROTEIN"/>
    <property type="match status" value="1"/>
</dbReference>
<keyword evidence="3" id="KW-0808">Transferase</keyword>
<feature type="transmembrane region" description="Helical" evidence="1">
    <location>
        <begin position="12"/>
        <end position="28"/>
    </location>
</feature>